<dbReference type="GO" id="GO:0015562">
    <property type="term" value="F:efflux transmembrane transporter activity"/>
    <property type="evidence" value="ECO:0007669"/>
    <property type="project" value="TreeGrafter"/>
</dbReference>
<gene>
    <name evidence="3" type="primary">mdtE_1</name>
    <name evidence="4" type="ORF">EV682_101414</name>
    <name evidence="3" type="ORF">NCTC11159_00432</name>
</gene>
<accession>A0A377Q3S2</accession>
<dbReference type="InterPro" id="IPR006143">
    <property type="entry name" value="RND_pump_MFP"/>
</dbReference>
<dbReference type="RefSeq" id="WP_207916273.1">
    <property type="nucleotide sequence ID" value="NZ_CAWOLO010000001.1"/>
</dbReference>
<sequence length="367" mass="38525">MRILKQHPKLTAICAGLVLCGVIALIAMPKSIAKATAATRPAMTVTVVSPAKQTWPVVVSANGNIEAWQESIIGAEIGGYALAEVQAQIGDVVKRGQVLAQFSSDTLKIELAQQQAALAEAESAWSEASDNAGRIRNLDSNGALSSQQIKQSVLQEQAAAARLQAAKARLAAQQLRIKQSQVSAPDDGVISARSATVGAVVQPGQELFRLIRQSRLEWRAEVSAIDSARIKNGQQVSLTLPNGQSVNGKVRKAAPTVDARTRNLLVYVDLQNASLDTAKPGMFAKGALQTGQGDVLTLPGNSIVMRDGFAHVFVLGANNKVKMQRVTLGRQDSQSVAVSGISKDAQIIASGAGFLADGDVVKVVAAK</sequence>
<evidence type="ECO:0000313" key="3">
    <source>
        <dbReference type="EMBL" id="STQ89408.1"/>
    </source>
</evidence>
<proteinExistence type="inferred from homology"/>
<dbReference type="Gene3D" id="2.40.30.170">
    <property type="match status" value="1"/>
</dbReference>
<dbReference type="Gene3D" id="2.40.50.100">
    <property type="match status" value="1"/>
</dbReference>
<evidence type="ECO:0000259" key="2">
    <source>
        <dbReference type="Pfam" id="PF25954"/>
    </source>
</evidence>
<evidence type="ECO:0000313" key="4">
    <source>
        <dbReference type="EMBL" id="TCU90381.1"/>
    </source>
</evidence>
<dbReference type="InterPro" id="IPR058792">
    <property type="entry name" value="Beta-barrel_RND_2"/>
</dbReference>
<evidence type="ECO:0000313" key="5">
    <source>
        <dbReference type="Proteomes" id="UP000255108"/>
    </source>
</evidence>
<dbReference type="Pfam" id="PF25954">
    <property type="entry name" value="Beta-barrel_RND_2"/>
    <property type="match status" value="1"/>
</dbReference>
<keyword evidence="6" id="KW-1185">Reference proteome</keyword>
<dbReference type="SUPFAM" id="SSF111369">
    <property type="entry name" value="HlyD-like secretion proteins"/>
    <property type="match status" value="1"/>
</dbReference>
<dbReference type="EMBL" id="UGHR01000001">
    <property type="protein sequence ID" value="STQ89408.1"/>
    <property type="molecule type" value="Genomic_DNA"/>
</dbReference>
<name>A0A377Q3S2_9NEIS</name>
<dbReference type="PANTHER" id="PTHR30469:SF15">
    <property type="entry name" value="HLYD FAMILY OF SECRETION PROTEINS"/>
    <property type="match status" value="1"/>
</dbReference>
<organism evidence="3 5">
    <name type="scientific">Iodobacter fluviatilis</name>
    <dbReference type="NCBI Taxonomy" id="537"/>
    <lineage>
        <taxon>Bacteria</taxon>
        <taxon>Pseudomonadati</taxon>
        <taxon>Pseudomonadota</taxon>
        <taxon>Betaproteobacteria</taxon>
        <taxon>Neisseriales</taxon>
        <taxon>Chitinibacteraceae</taxon>
        <taxon>Iodobacter</taxon>
    </lineage>
</organism>
<dbReference type="GO" id="GO:1990281">
    <property type="term" value="C:efflux pump complex"/>
    <property type="evidence" value="ECO:0007669"/>
    <property type="project" value="TreeGrafter"/>
</dbReference>
<protein>
    <submittedName>
        <fullName evidence="3">Multidrug resistance protein MdtE</fullName>
    </submittedName>
    <submittedName>
        <fullName evidence="4">RND family efflux transporter MFP subunit</fullName>
    </submittedName>
</protein>
<evidence type="ECO:0000313" key="6">
    <source>
        <dbReference type="Proteomes" id="UP000295794"/>
    </source>
</evidence>
<dbReference type="Proteomes" id="UP000295794">
    <property type="component" value="Unassembled WGS sequence"/>
</dbReference>
<dbReference type="Gene3D" id="2.40.420.20">
    <property type="match status" value="1"/>
</dbReference>
<reference evidence="3 5" key="1">
    <citation type="submission" date="2018-06" db="EMBL/GenBank/DDBJ databases">
        <authorList>
            <consortium name="Pathogen Informatics"/>
            <person name="Doyle S."/>
        </authorList>
    </citation>
    <scope>NUCLEOTIDE SEQUENCE [LARGE SCALE GENOMIC DNA]</scope>
    <source>
        <strain evidence="3 5">NCTC11159</strain>
    </source>
</reference>
<dbReference type="PANTHER" id="PTHR30469">
    <property type="entry name" value="MULTIDRUG RESISTANCE PROTEIN MDTA"/>
    <property type="match status" value="1"/>
</dbReference>
<dbReference type="EMBL" id="SMBT01000001">
    <property type="protein sequence ID" value="TCU90381.1"/>
    <property type="molecule type" value="Genomic_DNA"/>
</dbReference>
<comment type="similarity">
    <text evidence="1">Belongs to the membrane fusion protein (MFP) (TC 8.A.1) family.</text>
</comment>
<dbReference type="NCBIfam" id="TIGR01730">
    <property type="entry name" value="RND_mfp"/>
    <property type="match status" value="1"/>
</dbReference>
<feature type="domain" description="CusB-like beta-barrel" evidence="2">
    <location>
        <begin position="220"/>
        <end position="290"/>
    </location>
</feature>
<dbReference type="AlphaFoldDB" id="A0A377Q3S2"/>
<reference evidence="4 6" key="2">
    <citation type="submission" date="2019-03" db="EMBL/GenBank/DDBJ databases">
        <title>Genomic Encyclopedia of Type Strains, Phase IV (KMG-IV): sequencing the most valuable type-strain genomes for metagenomic binning, comparative biology and taxonomic classification.</title>
        <authorList>
            <person name="Goeker M."/>
        </authorList>
    </citation>
    <scope>NUCLEOTIDE SEQUENCE [LARGE SCALE GENOMIC DNA]</scope>
    <source>
        <strain evidence="4 6">DSM 3764</strain>
    </source>
</reference>
<dbReference type="Proteomes" id="UP000255108">
    <property type="component" value="Unassembled WGS sequence"/>
</dbReference>
<dbReference type="Gene3D" id="1.10.287.470">
    <property type="entry name" value="Helix hairpin bin"/>
    <property type="match status" value="1"/>
</dbReference>
<evidence type="ECO:0000256" key="1">
    <source>
        <dbReference type="ARBA" id="ARBA00009477"/>
    </source>
</evidence>